<reference evidence="2 3" key="1">
    <citation type="submission" date="2017-01" db="EMBL/GenBank/DDBJ databases">
        <authorList>
            <person name="Varghese N."/>
            <person name="Submissions S."/>
        </authorList>
    </citation>
    <scope>NUCLEOTIDE SEQUENCE [LARGE SCALE GENOMIC DNA]</scope>
    <source>
        <strain evidence="2 3">DSM 2061</strain>
    </source>
</reference>
<protein>
    <recommendedName>
        <fullName evidence="1">DUF4268 domain-containing protein</fullName>
    </recommendedName>
</protein>
<dbReference type="EMBL" id="FTOB01000010">
    <property type="protein sequence ID" value="SIT09942.1"/>
    <property type="molecule type" value="Genomic_DNA"/>
</dbReference>
<comment type="caution">
    <text evidence="2">The sequence shown here is derived from an EMBL/GenBank/DDBJ whole genome shotgun (WGS) entry which is preliminary data.</text>
</comment>
<dbReference type="Pfam" id="PF14088">
    <property type="entry name" value="DUF4268"/>
    <property type="match status" value="1"/>
</dbReference>
<dbReference type="InterPro" id="IPR025364">
    <property type="entry name" value="DUF4268"/>
</dbReference>
<keyword evidence="3" id="KW-1185">Reference proteome</keyword>
<gene>
    <name evidence="2" type="ORF">SAMN05421766_11018</name>
</gene>
<proteinExistence type="predicted"/>
<feature type="domain" description="DUF4268" evidence="1">
    <location>
        <begin position="20"/>
        <end position="146"/>
    </location>
</feature>
<accession>A0ABY1L233</accession>
<evidence type="ECO:0000313" key="2">
    <source>
        <dbReference type="EMBL" id="SIT09942.1"/>
    </source>
</evidence>
<evidence type="ECO:0000313" key="3">
    <source>
        <dbReference type="Proteomes" id="UP000185728"/>
    </source>
</evidence>
<name>A0ABY1L233_9FLAO</name>
<organism evidence="2 3">
    <name type="scientific">Zobellia uliginosa</name>
    <dbReference type="NCBI Taxonomy" id="143224"/>
    <lineage>
        <taxon>Bacteria</taxon>
        <taxon>Pseudomonadati</taxon>
        <taxon>Bacteroidota</taxon>
        <taxon>Flavobacteriia</taxon>
        <taxon>Flavobacteriales</taxon>
        <taxon>Flavobacteriaceae</taxon>
        <taxon>Zobellia</taxon>
    </lineage>
</organism>
<dbReference type="Proteomes" id="UP000185728">
    <property type="component" value="Unassembled WGS sequence"/>
</dbReference>
<sequence length="152" mass="18356">MVLLSHIFYRMFSKAESKKLREDFWIAFGKSYPRKWILYNTKVKGLAFKFHFDLKKAMVSIDIETDDLERRITLWEKFQSLQSLLQSEEYLPDAVFDEAFFLSNGKEISRIYVTLENVSIHNKNTWQETMIFLSQQMARIELFFQDFREIIE</sequence>
<evidence type="ECO:0000259" key="1">
    <source>
        <dbReference type="Pfam" id="PF14088"/>
    </source>
</evidence>